<proteinExistence type="predicted"/>
<sequence>MADEPQIKHAMAFIDGQNLYQHAKDAFGHHHPNYDPIKLHDAVCALHGWKPNLVRFYTGVPSALETPMWAGYWANRVLQMKRAGIHVTTRPLRYRKEEVAGGDGAKKIVTTPQEKGIDIRLALDVVSTARTKQWDVAVIFSQDQDLAEVVQEVRAIAKEQDRWLHICCPFPSGPNATSGRGIDKTTWCKMDQTFYDACIDSTDYRPRHAP</sequence>
<comment type="caution">
    <text evidence="2">The sequence shown here is derived from an EMBL/GenBank/DDBJ whole genome shotgun (WGS) entry which is preliminary data.</text>
</comment>
<dbReference type="EMBL" id="WPHG01000013">
    <property type="protein sequence ID" value="MVB00184.1"/>
    <property type="molecule type" value="Genomic_DNA"/>
</dbReference>
<keyword evidence="3" id="KW-1185">Reference proteome</keyword>
<dbReference type="InterPro" id="IPR021139">
    <property type="entry name" value="NYN"/>
</dbReference>
<organism evidence="2 3">
    <name type="scientific">Nitratireductor arenosus</name>
    <dbReference type="NCBI Taxonomy" id="2682096"/>
    <lineage>
        <taxon>Bacteria</taxon>
        <taxon>Pseudomonadati</taxon>
        <taxon>Pseudomonadota</taxon>
        <taxon>Alphaproteobacteria</taxon>
        <taxon>Hyphomicrobiales</taxon>
        <taxon>Phyllobacteriaceae</taxon>
        <taxon>Nitratireductor</taxon>
    </lineage>
</organism>
<dbReference type="RefSeq" id="WP_156716163.1">
    <property type="nucleotide sequence ID" value="NZ_WPHG01000013.1"/>
</dbReference>
<accession>A0A844QQH1</accession>
<name>A0A844QQH1_9HYPH</name>
<evidence type="ECO:0000313" key="3">
    <source>
        <dbReference type="Proteomes" id="UP000463224"/>
    </source>
</evidence>
<protein>
    <submittedName>
        <fullName evidence="2">NYN domain-containing protein</fullName>
    </submittedName>
</protein>
<gene>
    <name evidence="2" type="ORF">GN330_23330</name>
</gene>
<dbReference type="PANTHER" id="PTHR35458">
    <property type="entry name" value="SLR0755 PROTEIN"/>
    <property type="match status" value="1"/>
</dbReference>
<dbReference type="InterPro" id="IPR047140">
    <property type="entry name" value="LabA"/>
</dbReference>
<reference evidence="2 3" key="1">
    <citation type="submission" date="2019-12" db="EMBL/GenBank/DDBJ databases">
        <title>Nitratireductor arenosus sp. nov., Isolated from sea sand, Jeju island, South Korea.</title>
        <authorList>
            <person name="Kim W."/>
        </authorList>
    </citation>
    <scope>NUCLEOTIDE SEQUENCE [LARGE SCALE GENOMIC DNA]</scope>
    <source>
        <strain evidence="2 3">CAU 1489</strain>
    </source>
</reference>
<evidence type="ECO:0000313" key="2">
    <source>
        <dbReference type="EMBL" id="MVB00184.1"/>
    </source>
</evidence>
<dbReference type="Pfam" id="PF01936">
    <property type="entry name" value="NYN"/>
    <property type="match status" value="1"/>
</dbReference>
<dbReference type="GO" id="GO:0004540">
    <property type="term" value="F:RNA nuclease activity"/>
    <property type="evidence" value="ECO:0007669"/>
    <property type="project" value="InterPro"/>
</dbReference>
<dbReference type="Proteomes" id="UP000463224">
    <property type="component" value="Unassembled WGS sequence"/>
</dbReference>
<dbReference type="PANTHER" id="PTHR35458:SF8">
    <property type="entry name" value="SLR0650 PROTEIN"/>
    <property type="match status" value="1"/>
</dbReference>
<dbReference type="AlphaFoldDB" id="A0A844QQH1"/>
<dbReference type="Gene3D" id="3.40.50.1010">
    <property type="entry name" value="5'-nuclease"/>
    <property type="match status" value="1"/>
</dbReference>
<evidence type="ECO:0000259" key="1">
    <source>
        <dbReference type="Pfam" id="PF01936"/>
    </source>
</evidence>
<feature type="domain" description="NYN" evidence="1">
    <location>
        <begin position="11"/>
        <end position="155"/>
    </location>
</feature>